<gene>
    <name evidence="1" type="ORF">SLAV_35530</name>
</gene>
<evidence type="ECO:0000313" key="1">
    <source>
        <dbReference type="EMBL" id="ATZ28875.1"/>
    </source>
</evidence>
<keyword evidence="2" id="KW-1185">Reference proteome</keyword>
<dbReference type="OrthoDB" id="4234897at2"/>
<evidence type="ECO:0000313" key="2">
    <source>
        <dbReference type="Proteomes" id="UP000231791"/>
    </source>
</evidence>
<dbReference type="EMBL" id="CP024985">
    <property type="protein sequence ID" value="ATZ28875.1"/>
    <property type="molecule type" value="Genomic_DNA"/>
</dbReference>
<accession>A0A2K8PTA8</accession>
<dbReference type="RefSeq" id="WP_037687365.1">
    <property type="nucleotide sequence ID" value="NZ_BSRN01000009.1"/>
</dbReference>
<sequence length="81" mass="8909">MTKIKLGEPVDKARLDKNPPPVVIECQPDSFIRLETPEELRVWETIVRQTTGLEMSASDLRATGTEGCSCGCSDKSDVCPE</sequence>
<organism evidence="1 2">
    <name type="scientific">Streptomyces lavendulae subsp. lavendulae</name>
    <dbReference type="NCBI Taxonomy" id="58340"/>
    <lineage>
        <taxon>Bacteria</taxon>
        <taxon>Bacillati</taxon>
        <taxon>Actinomycetota</taxon>
        <taxon>Actinomycetes</taxon>
        <taxon>Kitasatosporales</taxon>
        <taxon>Streptomycetaceae</taxon>
        <taxon>Streptomyces</taxon>
    </lineage>
</organism>
<protein>
    <submittedName>
        <fullName evidence="1">Uncharacterized protein</fullName>
    </submittedName>
</protein>
<dbReference type="AlphaFoldDB" id="A0A2K8PTA8"/>
<reference evidence="1 2" key="1">
    <citation type="submission" date="2017-11" db="EMBL/GenBank/DDBJ databases">
        <title>Complete genome sequence of Streptomyces lavendulae subsp. lavendulae CCM 3239 (formerly 'Streptomyces aureofaciens CCM 3239'), the producer of the angucycline-type antibiotic auricin.</title>
        <authorList>
            <person name="Busche T."/>
            <person name="Novakova R."/>
            <person name="Al'Dilaimi A."/>
            <person name="Homerova D."/>
            <person name="Feckova L."/>
            <person name="Rezuchova B."/>
            <person name="Mingyar E."/>
            <person name="Csolleiova D."/>
            <person name="Bekeova C."/>
            <person name="Winkler A."/>
            <person name="Sevcikova B."/>
            <person name="Kalinowski J."/>
            <person name="Kormanec J."/>
            <person name="Ruckert C."/>
        </authorList>
    </citation>
    <scope>NUCLEOTIDE SEQUENCE [LARGE SCALE GENOMIC DNA]</scope>
    <source>
        <strain evidence="1 2">CCM 3239</strain>
    </source>
</reference>
<dbReference type="Proteomes" id="UP000231791">
    <property type="component" value="Chromosome"/>
</dbReference>
<proteinExistence type="predicted"/>
<dbReference type="KEGG" id="slx:SLAV_35530"/>
<name>A0A2K8PTA8_STRLA</name>
<dbReference type="GeneID" id="49388079"/>